<feature type="region of interest" description="Disordered" evidence="1">
    <location>
        <begin position="140"/>
        <end position="192"/>
    </location>
</feature>
<sequence length="353" mass="40443">MKSQYDVVLIGSGQSGLDSVKHLEENGKQVLYLNIDQQTLATLIQVSNHDASPINQITSDEPKTETFNMGSAESRLHLHKQTIETQTTTSTTFTFQSAPELEEHTEPQEHEKDVIEAQRVNAFPFLIKQDAIEADIKDRESHMNHDDTADAPSHYQKQTIFESPIYRRSSNTDEYDHKYESDPNSYLNRSAPMSKRPFTEQENILKDHPLALPSAELTEAEKKEKTSPRKRTRLTKKNRLAQRRSVLSGKMDENESEAEQTVSESKDHTPSFNTTSIPLAHIDSEEHLDKKKETGSEKLKSDQIEFEDAFGYSSFEEFITPFSENSRKRQEIDQIEKRKMALRGLHNLINHLG</sequence>
<feature type="compositionally biased region" description="Basic and acidic residues" evidence="1">
    <location>
        <begin position="282"/>
        <end position="300"/>
    </location>
</feature>
<gene>
    <name evidence="2" type="ORF">IC620_06365</name>
</gene>
<feature type="region of interest" description="Disordered" evidence="1">
    <location>
        <begin position="207"/>
        <end position="300"/>
    </location>
</feature>
<reference evidence="2" key="1">
    <citation type="submission" date="2020-09" db="EMBL/GenBank/DDBJ databases">
        <title>A novel bacterium of genus Hazenella, isolated from South China Sea.</title>
        <authorList>
            <person name="Huang H."/>
            <person name="Mo K."/>
            <person name="Hu Y."/>
        </authorList>
    </citation>
    <scope>NUCLEOTIDE SEQUENCE</scope>
    <source>
        <strain evidence="2">IB182357</strain>
    </source>
</reference>
<protein>
    <submittedName>
        <fullName evidence="2">Uncharacterized protein</fullName>
    </submittedName>
</protein>
<evidence type="ECO:0000313" key="3">
    <source>
        <dbReference type="Proteomes" id="UP000661691"/>
    </source>
</evidence>
<evidence type="ECO:0000256" key="1">
    <source>
        <dbReference type="SAM" id="MobiDB-lite"/>
    </source>
</evidence>
<dbReference type="Proteomes" id="UP000661691">
    <property type="component" value="Unassembled WGS sequence"/>
</dbReference>
<organism evidence="2 3">
    <name type="scientific">Polycladospora coralii</name>
    <dbReference type="NCBI Taxonomy" id="2771432"/>
    <lineage>
        <taxon>Bacteria</taxon>
        <taxon>Bacillati</taxon>
        <taxon>Bacillota</taxon>
        <taxon>Bacilli</taxon>
        <taxon>Bacillales</taxon>
        <taxon>Thermoactinomycetaceae</taxon>
        <taxon>Polycladospora</taxon>
    </lineage>
</organism>
<feature type="compositionally biased region" description="Basic residues" evidence="1">
    <location>
        <begin position="228"/>
        <end position="242"/>
    </location>
</feature>
<evidence type="ECO:0000313" key="2">
    <source>
        <dbReference type="EMBL" id="MBD1371982.1"/>
    </source>
</evidence>
<feature type="compositionally biased region" description="Basic and acidic residues" evidence="1">
    <location>
        <begin position="170"/>
        <end position="181"/>
    </location>
</feature>
<dbReference type="EMBL" id="JACXAH010000008">
    <property type="protein sequence ID" value="MBD1371982.1"/>
    <property type="molecule type" value="Genomic_DNA"/>
</dbReference>
<proteinExistence type="predicted"/>
<name>A0A926N9P8_9BACL</name>
<dbReference type="RefSeq" id="WP_191141799.1">
    <property type="nucleotide sequence ID" value="NZ_JACXAH010000008.1"/>
</dbReference>
<accession>A0A926N9P8</accession>
<keyword evidence="3" id="KW-1185">Reference proteome</keyword>
<dbReference type="AlphaFoldDB" id="A0A926N9P8"/>
<comment type="caution">
    <text evidence="2">The sequence shown here is derived from an EMBL/GenBank/DDBJ whole genome shotgun (WGS) entry which is preliminary data.</text>
</comment>